<dbReference type="GO" id="GO:0006606">
    <property type="term" value="P:protein import into nucleus"/>
    <property type="evidence" value="ECO:0007669"/>
    <property type="project" value="TreeGrafter"/>
</dbReference>
<proteinExistence type="predicted"/>
<evidence type="ECO:0000313" key="9">
    <source>
        <dbReference type="EMBL" id="KAF6004148.1"/>
    </source>
</evidence>
<evidence type="ECO:0000256" key="5">
    <source>
        <dbReference type="ARBA" id="ARBA00023010"/>
    </source>
</evidence>
<keyword evidence="3" id="KW-0509">mRNA transport</keyword>
<dbReference type="AlphaFoldDB" id="A0A7J7IM75"/>
<gene>
    <name evidence="9" type="ORF">F1559_002595</name>
</gene>
<evidence type="ECO:0000256" key="2">
    <source>
        <dbReference type="ARBA" id="ARBA00022448"/>
    </source>
</evidence>
<dbReference type="PANTHER" id="PTHR13257:SF0">
    <property type="entry name" value="NUCLEAR PORE COMPLEX PROTEIN NUP88"/>
    <property type="match status" value="1"/>
</dbReference>
<keyword evidence="5" id="KW-0811">Translocation</keyword>
<dbReference type="EMBL" id="VWRR01000004">
    <property type="protein sequence ID" value="KAF6004148.1"/>
    <property type="molecule type" value="Genomic_DNA"/>
</dbReference>
<evidence type="ECO:0000256" key="6">
    <source>
        <dbReference type="ARBA" id="ARBA00023132"/>
    </source>
</evidence>
<evidence type="ECO:0000313" key="10">
    <source>
        <dbReference type="Proteomes" id="UP000530660"/>
    </source>
</evidence>
<dbReference type="GO" id="GO:0000056">
    <property type="term" value="P:ribosomal small subunit export from nucleus"/>
    <property type="evidence" value="ECO:0007669"/>
    <property type="project" value="InterPro"/>
</dbReference>
<dbReference type="OrthoDB" id="341482at2759"/>
<dbReference type="GO" id="GO:0017056">
    <property type="term" value="F:structural constituent of nuclear pore"/>
    <property type="evidence" value="ECO:0007669"/>
    <property type="project" value="InterPro"/>
</dbReference>
<comment type="caution">
    <text evidence="9">The sequence shown here is derived from an EMBL/GenBank/DDBJ whole genome shotgun (WGS) entry which is preliminary data.</text>
</comment>
<evidence type="ECO:0000256" key="1">
    <source>
        <dbReference type="ARBA" id="ARBA00004567"/>
    </source>
</evidence>
<keyword evidence="8" id="KW-0175">Coiled coil</keyword>
<organism evidence="9 10">
    <name type="scientific">Cyanidiococcus yangmingshanensis</name>
    <dbReference type="NCBI Taxonomy" id="2690220"/>
    <lineage>
        <taxon>Eukaryota</taxon>
        <taxon>Rhodophyta</taxon>
        <taxon>Bangiophyceae</taxon>
        <taxon>Cyanidiales</taxon>
        <taxon>Cyanidiaceae</taxon>
        <taxon>Cyanidiococcus</taxon>
    </lineage>
</organism>
<keyword evidence="6" id="KW-0906">Nuclear pore complex</keyword>
<evidence type="ECO:0000256" key="7">
    <source>
        <dbReference type="ARBA" id="ARBA00023242"/>
    </source>
</evidence>
<feature type="coiled-coil region" evidence="8">
    <location>
        <begin position="740"/>
        <end position="767"/>
    </location>
</feature>
<keyword evidence="10" id="KW-1185">Reference proteome</keyword>
<sequence>MERLLASISQLELSDHPQSALGSDERASRASSVKSSAAALSRTLCNTGDGARLFAIGADGGLWTTTAEAVCQTPSNFEATGINDPAVVSSSAAYTPIVLSPPLHFRPLGCSLSCSDRFLALYDEQHCAVIDIRTLHNVAVVRGSAATNSRTVSTMVLGTPANRRFFSLRTIRQVSWHPWSDGHLGILYDDGALELHDVLETTPLEQTLMIRLPREGLSSSGPETVTILEHSTPEHDHETQTGSERTSAATASVAPAAFAFAPVSAPDEYPWEILSLYLLREADGALFLLCPFAPTGLHLANDWVDAVSRQVEAASPLESDAVDTNGPWADAQLRLRKQWLALCVSRQPRLHNAKKVEAAQACIYRLMRPPASFTRSWQPLLQGPAYIEHDSATASRMLGPACGLTILSSPLGPIVLRTWWHGVIDVLISMESTEPVWGPSAGHVEQPPAEEDVAPSFLLYERIYLGSPCSHPLDSKSGLETMAGCSANDDRIPLPSITPTLVVPRRQRSVVLARCHQGIFVLYLNWLDVISSALATHQQRPASSNAAEEMQADVFERDSLEQQIADLPCSVLVHAIETAEAPLGIAELRPPATLSLTQTHAAHLLFAMGRDWRHLHPAALRWWHLPAASPGTRHDQIRRRSRGGVADDQVTGKSFLPMISSRIMAPTALERQVARAFSSLPPWSVAAATDEKESNEAMRLVNEARVLALAWSAMQKAMQPLRLLYVQSLQPTIDQLSWRIEQHAQQCSTVRQRLDILQSRARDLQHRCSILATSMGENLQRRLEGMEELMFHRQPVITPAEQQCFRQLERYHSRVREMREQALALQVRVERVQQSHGAPVLFSGAPEDWSLLRQNQRREIQRAIVENAQRLEKLRQLSRQVRDLVARVTTSNGYRLPDQSAKPT</sequence>
<evidence type="ECO:0000256" key="3">
    <source>
        <dbReference type="ARBA" id="ARBA00022816"/>
    </source>
</evidence>
<evidence type="ECO:0000256" key="4">
    <source>
        <dbReference type="ARBA" id="ARBA00022927"/>
    </source>
</evidence>
<accession>A0A7J7IM75</accession>
<evidence type="ECO:0008006" key="11">
    <source>
        <dbReference type="Google" id="ProtNLM"/>
    </source>
</evidence>
<evidence type="ECO:0000256" key="8">
    <source>
        <dbReference type="SAM" id="Coils"/>
    </source>
</evidence>
<name>A0A7J7IM75_9RHOD</name>
<dbReference type="InterPro" id="IPR037700">
    <property type="entry name" value="NUP88/NUP82"/>
</dbReference>
<dbReference type="Proteomes" id="UP000530660">
    <property type="component" value="Unassembled WGS sequence"/>
</dbReference>
<dbReference type="GO" id="GO:0005643">
    <property type="term" value="C:nuclear pore"/>
    <property type="evidence" value="ECO:0007669"/>
    <property type="project" value="UniProtKB-SubCell"/>
</dbReference>
<protein>
    <recommendedName>
        <fullName evidence="11">Nucleoporin nup82</fullName>
    </recommendedName>
</protein>
<dbReference type="GO" id="GO:0000055">
    <property type="term" value="P:ribosomal large subunit export from nucleus"/>
    <property type="evidence" value="ECO:0007669"/>
    <property type="project" value="InterPro"/>
</dbReference>
<comment type="subcellular location">
    <subcellularLocation>
        <location evidence="1">Nucleus</location>
        <location evidence="1">Nuclear pore complex</location>
    </subcellularLocation>
</comment>
<feature type="coiled-coil region" evidence="8">
    <location>
        <begin position="808"/>
        <end position="877"/>
    </location>
</feature>
<dbReference type="PANTHER" id="PTHR13257">
    <property type="entry name" value="NUCLEOPORIN NUP84-RELATED"/>
    <property type="match status" value="1"/>
</dbReference>
<keyword evidence="7" id="KW-0539">Nucleus</keyword>
<keyword evidence="2" id="KW-0813">Transport</keyword>
<reference evidence="9 10" key="1">
    <citation type="journal article" date="2020" name="J. Phycol.">
        <title>Comparative genome analysis reveals Cyanidiococcus gen. nov., a new extremophilic red algal genus sister to Cyanidioschyzon (Cyanidioschyzonaceae, Rhodophyta).</title>
        <authorList>
            <person name="Liu S.-L."/>
            <person name="Chiang Y.-R."/>
            <person name="Yoon H.S."/>
            <person name="Fu H.-Y."/>
        </authorList>
    </citation>
    <scope>NUCLEOTIDE SEQUENCE [LARGE SCALE GENOMIC DNA]</scope>
    <source>
        <strain evidence="9 10">THAL066</strain>
    </source>
</reference>
<keyword evidence="4" id="KW-0653">Protein transport</keyword>
<dbReference type="GO" id="GO:0006406">
    <property type="term" value="P:mRNA export from nucleus"/>
    <property type="evidence" value="ECO:0007669"/>
    <property type="project" value="TreeGrafter"/>
</dbReference>